<evidence type="ECO:0000313" key="2">
    <source>
        <dbReference type="Proteomes" id="UP001143391"/>
    </source>
</evidence>
<organism evidence="1 2">
    <name type="scientific">Marinobacter iranensis</name>
    <dbReference type="NCBI Taxonomy" id="2962607"/>
    <lineage>
        <taxon>Bacteria</taxon>
        <taxon>Pseudomonadati</taxon>
        <taxon>Pseudomonadota</taxon>
        <taxon>Gammaproteobacteria</taxon>
        <taxon>Pseudomonadales</taxon>
        <taxon>Marinobacteraceae</taxon>
        <taxon>Marinobacter</taxon>
    </lineage>
</organism>
<dbReference type="EMBL" id="JANCMW010000018">
    <property type="protein sequence ID" value="MDF0752634.1"/>
    <property type="molecule type" value="Genomic_DNA"/>
</dbReference>
<gene>
    <name evidence="1" type="ORF">NLU14_20610</name>
</gene>
<accession>A0ABT5YG24</accession>
<name>A0ABT5YG24_9GAMM</name>
<sequence length="95" mass="10624">MNEQNRNWWVGVADMAASGINHGALKLERVHLSIADETFNILQQVPVTRPWSESVRYIHHGISRLSYRSVSLAAAGLGALARRANVTKSYETHIK</sequence>
<keyword evidence="2" id="KW-1185">Reference proteome</keyword>
<protein>
    <submittedName>
        <fullName evidence="1">Uncharacterized protein</fullName>
    </submittedName>
</protein>
<proteinExistence type="predicted"/>
<comment type="caution">
    <text evidence="1">The sequence shown here is derived from an EMBL/GenBank/DDBJ whole genome shotgun (WGS) entry which is preliminary data.</text>
</comment>
<dbReference type="Proteomes" id="UP001143391">
    <property type="component" value="Unassembled WGS sequence"/>
</dbReference>
<evidence type="ECO:0000313" key="1">
    <source>
        <dbReference type="EMBL" id="MDF0752634.1"/>
    </source>
</evidence>
<dbReference type="RefSeq" id="WP_275710142.1">
    <property type="nucleotide sequence ID" value="NZ_JANCMW010000018.1"/>
</dbReference>
<reference evidence="1" key="1">
    <citation type="submission" date="2022-07" db="EMBL/GenBank/DDBJ databases">
        <title>Marinobacter iranensis a new bacterium isolate from a hipersaline lake in Iran.</title>
        <authorList>
            <person name="Mohammad A.M.A."/>
            <person name="Cristina S.-P."/>
            <person name="Antonio V."/>
        </authorList>
    </citation>
    <scope>NUCLEOTIDE SEQUENCE</scope>
    <source>
        <strain evidence="1">71-i</strain>
    </source>
</reference>